<evidence type="ECO:0000313" key="2">
    <source>
        <dbReference type="EMBL" id="NYJ75932.1"/>
    </source>
</evidence>
<organism evidence="2 3">
    <name type="scientific">Allobranchiibius huperziae</name>
    <dbReference type="NCBI Taxonomy" id="1874116"/>
    <lineage>
        <taxon>Bacteria</taxon>
        <taxon>Bacillati</taxon>
        <taxon>Actinomycetota</taxon>
        <taxon>Actinomycetes</taxon>
        <taxon>Micrococcales</taxon>
        <taxon>Dermacoccaceae</taxon>
        <taxon>Allobranchiibius</taxon>
    </lineage>
</organism>
<dbReference type="RefSeq" id="WP_179482980.1">
    <property type="nucleotide sequence ID" value="NZ_JACCFW010000001.1"/>
</dbReference>
<dbReference type="AlphaFoldDB" id="A0A853DEN4"/>
<reference evidence="2 3" key="1">
    <citation type="submission" date="2020-07" db="EMBL/GenBank/DDBJ databases">
        <title>Sequencing the genomes of 1000 actinobacteria strains.</title>
        <authorList>
            <person name="Klenk H.-P."/>
        </authorList>
    </citation>
    <scope>NUCLEOTIDE SEQUENCE [LARGE SCALE GENOMIC DNA]</scope>
    <source>
        <strain evidence="2 3">DSM 29531</strain>
    </source>
</reference>
<feature type="compositionally biased region" description="Basic and acidic residues" evidence="1">
    <location>
        <begin position="61"/>
        <end position="72"/>
    </location>
</feature>
<protein>
    <submittedName>
        <fullName evidence="2">Uncharacterized protein</fullName>
    </submittedName>
</protein>
<proteinExistence type="predicted"/>
<feature type="compositionally biased region" description="Basic and acidic residues" evidence="1">
    <location>
        <begin position="1"/>
        <end position="11"/>
    </location>
</feature>
<accession>A0A853DEN4</accession>
<dbReference type="Proteomes" id="UP000571817">
    <property type="component" value="Unassembled WGS sequence"/>
</dbReference>
<gene>
    <name evidence="2" type="ORF">HNR15_002895</name>
</gene>
<dbReference type="EMBL" id="JACCFW010000001">
    <property type="protein sequence ID" value="NYJ75932.1"/>
    <property type="molecule type" value="Genomic_DNA"/>
</dbReference>
<feature type="region of interest" description="Disordered" evidence="1">
    <location>
        <begin position="1"/>
        <end position="88"/>
    </location>
</feature>
<keyword evidence="3" id="KW-1185">Reference proteome</keyword>
<sequence>MAKDKSKDKDKDKKKRKKSASSEDPAPVVEPDSSTKDDGSFAYGFCKSCDWRGRARRSRDKARADVKDHEQSCKGTHKVKLRTTDRRD</sequence>
<evidence type="ECO:0000313" key="3">
    <source>
        <dbReference type="Proteomes" id="UP000571817"/>
    </source>
</evidence>
<name>A0A853DEN4_9MICO</name>
<evidence type="ECO:0000256" key="1">
    <source>
        <dbReference type="SAM" id="MobiDB-lite"/>
    </source>
</evidence>
<comment type="caution">
    <text evidence="2">The sequence shown here is derived from an EMBL/GenBank/DDBJ whole genome shotgun (WGS) entry which is preliminary data.</text>
</comment>